<dbReference type="Gene3D" id="1.25.40.270">
    <property type="entry name" value="Vacuolar protein sorting-associated protein vta1"/>
    <property type="match status" value="1"/>
</dbReference>
<evidence type="ECO:0000313" key="12">
    <source>
        <dbReference type="EMBL" id="KAF2403960.1"/>
    </source>
</evidence>
<comment type="similarity">
    <text evidence="3">Belongs to the VTA1 family.</text>
</comment>
<evidence type="ECO:0000256" key="4">
    <source>
        <dbReference type="ARBA" id="ARBA00022448"/>
    </source>
</evidence>
<name>A0A6G1I6Q1_9PEZI</name>
<feature type="compositionally biased region" description="Basic and acidic residues" evidence="9">
    <location>
        <begin position="351"/>
        <end position="361"/>
    </location>
</feature>
<feature type="compositionally biased region" description="Pro residues" evidence="9">
    <location>
        <begin position="286"/>
        <end position="322"/>
    </location>
</feature>
<feature type="domain" description="Vta1 C-terminal" evidence="11">
    <location>
        <begin position="362"/>
        <end position="393"/>
    </location>
</feature>
<reference evidence="12" key="1">
    <citation type="journal article" date="2020" name="Stud. Mycol.">
        <title>101 Dothideomycetes genomes: a test case for predicting lifestyles and emergence of pathogens.</title>
        <authorList>
            <person name="Haridas S."/>
            <person name="Albert R."/>
            <person name="Binder M."/>
            <person name="Bloem J."/>
            <person name="Labutti K."/>
            <person name="Salamov A."/>
            <person name="Andreopoulos B."/>
            <person name="Baker S."/>
            <person name="Barry K."/>
            <person name="Bills G."/>
            <person name="Bluhm B."/>
            <person name="Cannon C."/>
            <person name="Castanera R."/>
            <person name="Culley D."/>
            <person name="Daum C."/>
            <person name="Ezra D."/>
            <person name="Gonzalez J."/>
            <person name="Henrissat B."/>
            <person name="Kuo A."/>
            <person name="Liang C."/>
            <person name="Lipzen A."/>
            <person name="Lutzoni F."/>
            <person name="Magnuson J."/>
            <person name="Mondo S."/>
            <person name="Nolan M."/>
            <person name="Ohm R."/>
            <person name="Pangilinan J."/>
            <person name="Park H.-J."/>
            <person name="Ramirez L."/>
            <person name="Alfaro M."/>
            <person name="Sun H."/>
            <person name="Tritt A."/>
            <person name="Yoshinaga Y."/>
            <person name="Zwiers L.-H."/>
            <person name="Turgeon B."/>
            <person name="Goodwin S."/>
            <person name="Spatafora J."/>
            <person name="Crous P."/>
            <person name="Grigoriev I."/>
        </authorList>
    </citation>
    <scope>NUCLEOTIDE SEQUENCE</scope>
    <source>
        <strain evidence="12">CBS 262.69</strain>
    </source>
</reference>
<keyword evidence="4" id="KW-0813">Transport</keyword>
<accession>A0A6G1I6Q1</accession>
<dbReference type="Gene3D" id="1.20.5.420">
    <property type="entry name" value="Immunoglobulin FC, subunit C"/>
    <property type="match status" value="1"/>
</dbReference>
<dbReference type="Pfam" id="PF04652">
    <property type="entry name" value="Vta1"/>
    <property type="match status" value="1"/>
</dbReference>
<evidence type="ECO:0000256" key="2">
    <source>
        <dbReference type="ARBA" id="ARBA00004496"/>
    </source>
</evidence>
<dbReference type="InterPro" id="IPR039431">
    <property type="entry name" value="Vta1/CALS_N"/>
</dbReference>
<dbReference type="PANTHER" id="PTHR46009:SF1">
    <property type="entry name" value="VACUOLAR PROTEIN SORTING-ASSOCIATED PROTEIN VTA1 HOMOLOG"/>
    <property type="match status" value="1"/>
</dbReference>
<dbReference type="OrthoDB" id="391137at2759"/>
<organism evidence="12 13">
    <name type="scientific">Trichodelitschia bisporula</name>
    <dbReference type="NCBI Taxonomy" id="703511"/>
    <lineage>
        <taxon>Eukaryota</taxon>
        <taxon>Fungi</taxon>
        <taxon>Dikarya</taxon>
        <taxon>Ascomycota</taxon>
        <taxon>Pezizomycotina</taxon>
        <taxon>Dothideomycetes</taxon>
        <taxon>Dothideomycetes incertae sedis</taxon>
        <taxon>Phaeotrichales</taxon>
        <taxon>Phaeotrichaceae</taxon>
        <taxon>Trichodelitschia</taxon>
    </lineage>
</organism>
<protein>
    <submittedName>
        <fullName evidence="12">DUF605-domain-containing protein</fullName>
    </submittedName>
</protein>
<dbReference type="Pfam" id="PF18097">
    <property type="entry name" value="Vta1_C"/>
    <property type="match status" value="1"/>
</dbReference>
<dbReference type="GO" id="GO:0015031">
    <property type="term" value="P:protein transport"/>
    <property type="evidence" value="ECO:0007669"/>
    <property type="project" value="UniProtKB-KW"/>
</dbReference>
<evidence type="ECO:0000256" key="8">
    <source>
        <dbReference type="ARBA" id="ARBA00023136"/>
    </source>
</evidence>
<dbReference type="GO" id="GO:0005771">
    <property type="term" value="C:multivesicular body"/>
    <property type="evidence" value="ECO:0007669"/>
    <property type="project" value="TreeGrafter"/>
</dbReference>
<gene>
    <name evidence="12" type="ORF">EJ06DRAFT_505419</name>
</gene>
<dbReference type="InterPro" id="IPR041212">
    <property type="entry name" value="Vta1_C"/>
</dbReference>
<keyword evidence="6" id="KW-0967">Endosome</keyword>
<evidence type="ECO:0000256" key="9">
    <source>
        <dbReference type="SAM" id="MobiDB-lite"/>
    </source>
</evidence>
<feature type="compositionally biased region" description="Pro residues" evidence="9">
    <location>
        <begin position="331"/>
        <end position="342"/>
    </location>
</feature>
<evidence type="ECO:0000259" key="11">
    <source>
        <dbReference type="Pfam" id="PF18097"/>
    </source>
</evidence>
<dbReference type="PANTHER" id="PTHR46009">
    <property type="entry name" value="VACUOLAR PROTEIN SORTING-ASSOCIATED PROTEIN VTA1 HOMOLOG"/>
    <property type="match status" value="1"/>
</dbReference>
<dbReference type="InterPro" id="IPR044538">
    <property type="entry name" value="Vta1-like"/>
</dbReference>
<dbReference type="Proteomes" id="UP000799640">
    <property type="component" value="Unassembled WGS sequence"/>
</dbReference>
<evidence type="ECO:0000256" key="6">
    <source>
        <dbReference type="ARBA" id="ARBA00022753"/>
    </source>
</evidence>
<keyword evidence="5" id="KW-0963">Cytoplasm</keyword>
<evidence type="ECO:0000256" key="5">
    <source>
        <dbReference type="ARBA" id="ARBA00022490"/>
    </source>
</evidence>
<dbReference type="InterPro" id="IPR023175">
    <property type="entry name" value="Vta1/CALS_N_sf"/>
</dbReference>
<comment type="subcellular location">
    <subcellularLocation>
        <location evidence="2">Cytoplasm</location>
    </subcellularLocation>
    <subcellularLocation>
        <location evidence="1">Endosome membrane</location>
        <topology evidence="1">Peripheral membrane protein</topology>
    </subcellularLocation>
</comment>
<evidence type="ECO:0000256" key="7">
    <source>
        <dbReference type="ARBA" id="ARBA00022927"/>
    </source>
</evidence>
<keyword evidence="8" id="KW-0472">Membrane</keyword>
<keyword evidence="7" id="KW-0653">Protein transport</keyword>
<keyword evidence="13" id="KW-1185">Reference proteome</keyword>
<dbReference type="GO" id="GO:0032511">
    <property type="term" value="P:late endosome to vacuole transport via multivesicular body sorting pathway"/>
    <property type="evidence" value="ECO:0007669"/>
    <property type="project" value="InterPro"/>
</dbReference>
<evidence type="ECO:0000256" key="3">
    <source>
        <dbReference type="ARBA" id="ARBA00007895"/>
    </source>
</evidence>
<evidence type="ECO:0000313" key="13">
    <source>
        <dbReference type="Proteomes" id="UP000799640"/>
    </source>
</evidence>
<dbReference type="GO" id="GO:0010008">
    <property type="term" value="C:endosome membrane"/>
    <property type="evidence" value="ECO:0007669"/>
    <property type="project" value="UniProtKB-SubCell"/>
</dbReference>
<feature type="domain" description="Vta1/callose synthase N-terminal" evidence="10">
    <location>
        <begin position="14"/>
        <end position="157"/>
    </location>
</feature>
<evidence type="ECO:0000259" key="10">
    <source>
        <dbReference type="Pfam" id="PF04652"/>
    </source>
</evidence>
<evidence type="ECO:0000256" key="1">
    <source>
        <dbReference type="ARBA" id="ARBA00004481"/>
    </source>
</evidence>
<dbReference type="EMBL" id="ML996689">
    <property type="protein sequence ID" value="KAF2403960.1"/>
    <property type="molecule type" value="Genomic_DNA"/>
</dbReference>
<feature type="region of interest" description="Disordered" evidence="9">
    <location>
        <begin position="211"/>
        <end position="361"/>
    </location>
</feature>
<sequence length="399" mass="43848">MTTPLPAPLRAADISRFALRAAQLEKFKPVVAYWCDYFIVNQILNKGLHTESDEAMTYTTNLMDKLERWKTDHPDNDAIHDDVAAQAYIEQFALETFTRADNTVRANKATAQTADTFRAAATFIDLITIWKSPLDADLAAKSKFAKFHALRIAKALKAGEDPNLSNPVQEEPAPELDPLSPNDPEVRRLGLQPTVEEASERGVSPPIFPVETYNSQPHQPAHGDVSPLETSPAEGYFPHVPTFTADTPPVPHPTATMAPDADVVMGSTSPAPPSQPQDYYANTPAYRPPPTQSPAPFPAQTPQPPTPRAPPSQAPTQPPQPQYHPMQQPQLPTPQPLQPPPQQQSYSSGYDDPRTYRRDDEAILAAQKHAKWAISALNFEDVDTAVRELRIALGSLGAR</sequence>
<feature type="region of interest" description="Disordered" evidence="9">
    <location>
        <begin position="160"/>
        <end position="187"/>
    </location>
</feature>
<dbReference type="AlphaFoldDB" id="A0A6G1I6Q1"/>
<proteinExistence type="inferred from homology"/>